<evidence type="ECO:0000256" key="12">
    <source>
        <dbReference type="SAM" id="MobiDB-lite"/>
    </source>
</evidence>
<evidence type="ECO:0000256" key="5">
    <source>
        <dbReference type="ARBA" id="ARBA00022643"/>
    </source>
</evidence>
<feature type="domain" description="PAS" evidence="13">
    <location>
        <begin position="54"/>
        <end position="101"/>
    </location>
</feature>
<dbReference type="SUPFAM" id="SSF55785">
    <property type="entry name" value="PYP-like sensor domain (PAS domain)"/>
    <property type="match status" value="1"/>
</dbReference>
<accession>A0A379N0J3</accession>
<protein>
    <recommendedName>
        <fullName evidence="2">histidine kinase</fullName>
        <ecNumber evidence="2">2.7.13.3</ecNumber>
    </recommendedName>
</protein>
<dbReference type="RefSeq" id="WP_239370906.1">
    <property type="nucleotide sequence ID" value="NZ_AP031462.1"/>
</dbReference>
<dbReference type="PANTHER" id="PTHR41523:SF7">
    <property type="entry name" value="HISTIDINE KINASE"/>
    <property type="match status" value="1"/>
</dbReference>
<dbReference type="Pfam" id="PF00989">
    <property type="entry name" value="PAS"/>
    <property type="match status" value="1"/>
</dbReference>
<evidence type="ECO:0000259" key="14">
    <source>
        <dbReference type="PROSITE" id="PS50113"/>
    </source>
</evidence>
<keyword evidence="4" id="KW-0285">Flavoprotein</keyword>
<dbReference type="InterPro" id="IPR035965">
    <property type="entry name" value="PAS-like_dom_sf"/>
</dbReference>
<evidence type="ECO:0000256" key="10">
    <source>
        <dbReference type="ARBA" id="ARBA00022840"/>
    </source>
</evidence>
<feature type="region of interest" description="Disordered" evidence="12">
    <location>
        <begin position="1"/>
        <end position="37"/>
    </location>
</feature>
<evidence type="ECO:0000313" key="16">
    <source>
        <dbReference type="Proteomes" id="UP000254919"/>
    </source>
</evidence>
<organism evidence="15 16">
    <name type="scientific">Roseomonas mucosa</name>
    <dbReference type="NCBI Taxonomy" id="207340"/>
    <lineage>
        <taxon>Bacteria</taxon>
        <taxon>Pseudomonadati</taxon>
        <taxon>Pseudomonadota</taxon>
        <taxon>Alphaproteobacteria</taxon>
        <taxon>Acetobacterales</taxon>
        <taxon>Roseomonadaceae</taxon>
        <taxon>Roseomonas</taxon>
    </lineage>
</organism>
<dbReference type="InterPro" id="IPR036890">
    <property type="entry name" value="HATPase_C_sf"/>
</dbReference>
<keyword evidence="7" id="KW-0677">Repeat</keyword>
<dbReference type="InterPro" id="IPR000700">
    <property type="entry name" value="PAS-assoc_C"/>
</dbReference>
<dbReference type="GeneID" id="99632577"/>
<reference evidence="15 16" key="1">
    <citation type="submission" date="2018-06" db="EMBL/GenBank/DDBJ databases">
        <authorList>
            <consortium name="Pathogen Informatics"/>
            <person name="Doyle S."/>
        </authorList>
    </citation>
    <scope>NUCLEOTIDE SEQUENCE [LARGE SCALE GENOMIC DNA]</scope>
    <source>
        <strain evidence="15 16">NCTC13291</strain>
    </source>
</reference>
<sequence length="375" mass="40216">MSTEPATGATPNLDGHTSSETSSPWVDGGGHQPDELSSDSVAALRAENRILRAKLEHAERLLHSATDYAVITMNLGGRITGWNAGARAILGYAEPEILGRSGEVFFTAEDRAAGVFVGELCRAREHGRALNERWHLRRDGARFWASGSMMPLTDGDGRVEGFLNVFRDDTAGRTEEERRALRLAEMGHRVKNVLATVQAVAGQTLHRAGVSPEVRDVLTARLIALARSHELLTSGDGDGAPLAEVVERALLPYGDAERVTLEGPPVRLPASAVEMLGLAFHELATNAAKYGALSVPEGGVAVRWSLRKGKGGSRFVDILWREHGGPPVIPPPSRGFGSRLLERGLVHDLGGTVKLGFHPEGVECHICLPISVEAN</sequence>
<evidence type="ECO:0000313" key="15">
    <source>
        <dbReference type="EMBL" id="SUE39832.1"/>
    </source>
</evidence>
<dbReference type="InterPro" id="IPR013767">
    <property type="entry name" value="PAS_fold"/>
</dbReference>
<evidence type="ECO:0000256" key="8">
    <source>
        <dbReference type="ARBA" id="ARBA00022741"/>
    </source>
</evidence>
<dbReference type="EMBL" id="UGVN01000001">
    <property type="protein sequence ID" value="SUE39832.1"/>
    <property type="molecule type" value="Genomic_DNA"/>
</dbReference>
<keyword evidence="5" id="KW-0288">FMN</keyword>
<dbReference type="InterPro" id="IPR011102">
    <property type="entry name" value="Sig_transdc_His_kinase_HWE"/>
</dbReference>
<evidence type="ECO:0000256" key="7">
    <source>
        <dbReference type="ARBA" id="ARBA00022737"/>
    </source>
</evidence>
<keyword evidence="6 15" id="KW-0808">Transferase</keyword>
<dbReference type="PROSITE" id="PS50113">
    <property type="entry name" value="PAC"/>
    <property type="match status" value="1"/>
</dbReference>
<comment type="catalytic activity">
    <reaction evidence="1">
        <text>ATP + protein L-histidine = ADP + protein N-phospho-L-histidine.</text>
        <dbReference type="EC" id="2.7.13.3"/>
    </reaction>
</comment>
<evidence type="ECO:0000256" key="3">
    <source>
        <dbReference type="ARBA" id="ARBA00022553"/>
    </source>
</evidence>
<keyword evidence="10" id="KW-0067">ATP-binding</keyword>
<keyword evidence="9 15" id="KW-0418">Kinase</keyword>
<dbReference type="Proteomes" id="UP000254919">
    <property type="component" value="Unassembled WGS sequence"/>
</dbReference>
<dbReference type="PANTHER" id="PTHR41523">
    <property type="entry name" value="TWO-COMPONENT SYSTEM SENSOR PROTEIN"/>
    <property type="match status" value="1"/>
</dbReference>
<dbReference type="Gene3D" id="3.30.450.20">
    <property type="entry name" value="PAS domain"/>
    <property type="match status" value="1"/>
</dbReference>
<evidence type="ECO:0000256" key="2">
    <source>
        <dbReference type="ARBA" id="ARBA00012438"/>
    </source>
</evidence>
<evidence type="ECO:0000256" key="4">
    <source>
        <dbReference type="ARBA" id="ARBA00022630"/>
    </source>
</evidence>
<dbReference type="GO" id="GO:0004673">
    <property type="term" value="F:protein histidine kinase activity"/>
    <property type="evidence" value="ECO:0007669"/>
    <property type="project" value="UniProtKB-EC"/>
</dbReference>
<dbReference type="GO" id="GO:0006355">
    <property type="term" value="P:regulation of DNA-templated transcription"/>
    <property type="evidence" value="ECO:0007669"/>
    <property type="project" value="InterPro"/>
</dbReference>
<dbReference type="PROSITE" id="PS50112">
    <property type="entry name" value="PAS"/>
    <property type="match status" value="1"/>
</dbReference>
<dbReference type="SMART" id="SM00911">
    <property type="entry name" value="HWE_HK"/>
    <property type="match status" value="1"/>
</dbReference>
<proteinExistence type="predicted"/>
<dbReference type="NCBIfam" id="TIGR00229">
    <property type="entry name" value="sensory_box"/>
    <property type="match status" value="1"/>
</dbReference>
<evidence type="ECO:0000259" key="13">
    <source>
        <dbReference type="PROSITE" id="PS50112"/>
    </source>
</evidence>
<evidence type="ECO:0000256" key="11">
    <source>
        <dbReference type="ARBA" id="ARBA00023026"/>
    </source>
</evidence>
<keyword evidence="8" id="KW-0547">Nucleotide-binding</keyword>
<dbReference type="EC" id="2.7.13.3" evidence="2"/>
<name>A0A379N0J3_9PROT</name>
<dbReference type="GO" id="GO:0005524">
    <property type="term" value="F:ATP binding"/>
    <property type="evidence" value="ECO:0007669"/>
    <property type="project" value="UniProtKB-KW"/>
</dbReference>
<gene>
    <name evidence="15" type="ORF">NCTC13291_01528</name>
</gene>
<feature type="compositionally biased region" description="Polar residues" evidence="12">
    <location>
        <begin position="15"/>
        <end position="24"/>
    </location>
</feature>
<keyword evidence="11" id="KW-0843">Virulence</keyword>
<feature type="domain" description="PAC" evidence="14">
    <location>
        <begin position="129"/>
        <end position="181"/>
    </location>
</feature>
<evidence type="ECO:0000256" key="6">
    <source>
        <dbReference type="ARBA" id="ARBA00022679"/>
    </source>
</evidence>
<dbReference type="CDD" id="cd00130">
    <property type="entry name" value="PAS"/>
    <property type="match status" value="1"/>
</dbReference>
<dbReference type="InterPro" id="IPR000014">
    <property type="entry name" value="PAS"/>
</dbReference>
<evidence type="ECO:0000256" key="1">
    <source>
        <dbReference type="ARBA" id="ARBA00000085"/>
    </source>
</evidence>
<evidence type="ECO:0000256" key="9">
    <source>
        <dbReference type="ARBA" id="ARBA00022777"/>
    </source>
</evidence>
<keyword evidence="3" id="KW-0597">Phosphoprotein</keyword>
<dbReference type="Pfam" id="PF07536">
    <property type="entry name" value="HWE_HK"/>
    <property type="match status" value="1"/>
</dbReference>
<dbReference type="AlphaFoldDB" id="A0A379N0J3"/>
<dbReference type="Gene3D" id="3.30.565.10">
    <property type="entry name" value="Histidine kinase-like ATPase, C-terminal domain"/>
    <property type="match status" value="1"/>
</dbReference>